<dbReference type="Gene3D" id="3.40.50.150">
    <property type="entry name" value="Vaccinia Virus protein VP39"/>
    <property type="match status" value="1"/>
</dbReference>
<keyword evidence="3" id="KW-1185">Reference proteome</keyword>
<name>A0A916WI89_9BURK</name>
<gene>
    <name evidence="2" type="ORF">GCM10011496_21370</name>
</gene>
<dbReference type="SUPFAM" id="SSF53335">
    <property type="entry name" value="S-adenosyl-L-methionine-dependent methyltransferases"/>
    <property type="match status" value="1"/>
</dbReference>
<reference evidence="2" key="1">
    <citation type="journal article" date="2014" name="Int. J. Syst. Evol. Microbiol.">
        <title>Complete genome sequence of Corynebacterium casei LMG S-19264T (=DSM 44701T), isolated from a smear-ripened cheese.</title>
        <authorList>
            <consortium name="US DOE Joint Genome Institute (JGI-PGF)"/>
            <person name="Walter F."/>
            <person name="Albersmeier A."/>
            <person name="Kalinowski J."/>
            <person name="Ruckert C."/>
        </authorList>
    </citation>
    <scope>NUCLEOTIDE SEQUENCE</scope>
    <source>
        <strain evidence="2">CGMCC 1.15322</strain>
    </source>
</reference>
<reference evidence="2" key="2">
    <citation type="submission" date="2020-09" db="EMBL/GenBank/DDBJ databases">
        <authorList>
            <person name="Sun Q."/>
            <person name="Zhou Y."/>
        </authorList>
    </citation>
    <scope>NUCLEOTIDE SEQUENCE</scope>
    <source>
        <strain evidence="2">CGMCC 1.15322</strain>
    </source>
</reference>
<dbReference type="Proteomes" id="UP000620596">
    <property type="component" value="Unassembled WGS sequence"/>
</dbReference>
<protein>
    <recommendedName>
        <fullName evidence="1">Methyltransferase type 11 domain-containing protein</fullName>
    </recommendedName>
</protein>
<dbReference type="EMBL" id="BMIG01000006">
    <property type="protein sequence ID" value="GGB00041.1"/>
    <property type="molecule type" value="Genomic_DNA"/>
</dbReference>
<evidence type="ECO:0000313" key="3">
    <source>
        <dbReference type="Proteomes" id="UP000620596"/>
    </source>
</evidence>
<sequence>MSSQIIGFTDWFKTPPGEYLLAWERERFDQAVADMFGYHALQLGLPELDALRANRMPHKWLALQGAYGASAAAVPPTGKGPDATFGDAASSPRVALLTEPAALPFPENSLDLVLLPHTLELSSDPHTTLREVERVLVPEGRVVISGLNPASLWGLRQRRAHFYRRLGYGELFLPEAGEFIGYWRLRDWLRLLSFEVESGQFGCYRPAVSSRASLERFAWMDKVGERSWPIFGALYFLVAVKRVRGMRLLEPAWKTQKATASAPVAIANQVRRPGAFLLPHSRLNQ</sequence>
<dbReference type="InterPro" id="IPR029063">
    <property type="entry name" value="SAM-dependent_MTases_sf"/>
</dbReference>
<evidence type="ECO:0000313" key="2">
    <source>
        <dbReference type="EMBL" id="GGB00041.1"/>
    </source>
</evidence>
<dbReference type="InterPro" id="IPR013216">
    <property type="entry name" value="Methyltransf_11"/>
</dbReference>
<dbReference type="RefSeq" id="WP_188708483.1">
    <property type="nucleotide sequence ID" value="NZ_BMIG01000006.1"/>
</dbReference>
<comment type="caution">
    <text evidence="2">The sequence shown here is derived from an EMBL/GenBank/DDBJ whole genome shotgun (WGS) entry which is preliminary data.</text>
</comment>
<accession>A0A916WI89</accession>
<dbReference type="AlphaFoldDB" id="A0A916WI89"/>
<feature type="domain" description="Methyltransferase type 11" evidence="1">
    <location>
        <begin position="100"/>
        <end position="144"/>
    </location>
</feature>
<proteinExistence type="predicted"/>
<dbReference type="Pfam" id="PF08241">
    <property type="entry name" value="Methyltransf_11"/>
    <property type="match status" value="1"/>
</dbReference>
<evidence type="ECO:0000259" key="1">
    <source>
        <dbReference type="Pfam" id="PF08241"/>
    </source>
</evidence>
<dbReference type="GO" id="GO:0008757">
    <property type="term" value="F:S-adenosylmethionine-dependent methyltransferase activity"/>
    <property type="evidence" value="ECO:0007669"/>
    <property type="project" value="InterPro"/>
</dbReference>
<organism evidence="2 3">
    <name type="scientific">Polaromonas eurypsychrophila</name>
    <dbReference type="NCBI Taxonomy" id="1614635"/>
    <lineage>
        <taxon>Bacteria</taxon>
        <taxon>Pseudomonadati</taxon>
        <taxon>Pseudomonadota</taxon>
        <taxon>Betaproteobacteria</taxon>
        <taxon>Burkholderiales</taxon>
        <taxon>Comamonadaceae</taxon>
        <taxon>Polaromonas</taxon>
    </lineage>
</organism>